<protein>
    <submittedName>
        <fullName evidence="1">Uncharacterized protein</fullName>
    </submittedName>
</protein>
<dbReference type="Proteomes" id="UP000239549">
    <property type="component" value="Unassembled WGS sequence"/>
</dbReference>
<evidence type="ECO:0000313" key="1">
    <source>
        <dbReference type="EMBL" id="GBF34592.1"/>
    </source>
</evidence>
<evidence type="ECO:0000313" key="2">
    <source>
        <dbReference type="Proteomes" id="UP000239549"/>
    </source>
</evidence>
<comment type="caution">
    <text evidence="1">The sequence shown here is derived from an EMBL/GenBank/DDBJ whole genome shotgun (WGS) entry which is preliminary data.</text>
</comment>
<name>A0A2L2XEN2_9FIRM</name>
<proteinExistence type="predicted"/>
<organism evidence="1 2">
    <name type="scientific">Desulfocucumis palustris</name>
    <dbReference type="NCBI Taxonomy" id="1898651"/>
    <lineage>
        <taxon>Bacteria</taxon>
        <taxon>Bacillati</taxon>
        <taxon>Bacillota</taxon>
        <taxon>Clostridia</taxon>
        <taxon>Eubacteriales</taxon>
        <taxon>Desulfocucumaceae</taxon>
        <taxon>Desulfocucumis</taxon>
    </lineage>
</organism>
<keyword evidence="2" id="KW-1185">Reference proteome</keyword>
<accession>A0A2L2XEN2</accession>
<dbReference type="AlphaFoldDB" id="A0A2L2XEN2"/>
<dbReference type="EMBL" id="BFAV01000142">
    <property type="protein sequence ID" value="GBF34592.1"/>
    <property type="molecule type" value="Genomic_DNA"/>
</dbReference>
<gene>
    <name evidence="1" type="ORF">DCCM_3711</name>
</gene>
<reference evidence="2" key="1">
    <citation type="submission" date="2018-02" db="EMBL/GenBank/DDBJ databases">
        <title>Genome sequence of Desulfocucumis palustris strain NAW-5.</title>
        <authorList>
            <person name="Watanabe M."/>
            <person name="Kojima H."/>
            <person name="Fukui M."/>
        </authorList>
    </citation>
    <scope>NUCLEOTIDE SEQUENCE [LARGE SCALE GENOMIC DNA]</scope>
    <source>
        <strain evidence="2">NAW-5</strain>
    </source>
</reference>
<sequence length="73" mass="8249">MQERHWKGEGGVLAYPKNAVMQRVKKAGVNPAVNKPKKLPRMSSGRNRGFLYYNQKEADTSWQDCPCGIIKKG</sequence>